<name>A0A381ULH0_9ZZZZ</name>
<proteinExistence type="predicted"/>
<dbReference type="PIRSF" id="PIRSF000390">
    <property type="entry name" value="PLP_StrS"/>
    <property type="match status" value="1"/>
</dbReference>
<dbReference type="EMBL" id="UINC01006675">
    <property type="protein sequence ID" value="SVA28970.1"/>
    <property type="molecule type" value="Genomic_DNA"/>
</dbReference>
<dbReference type="InterPro" id="IPR015424">
    <property type="entry name" value="PyrdxlP-dep_Trfase"/>
</dbReference>
<dbReference type="GO" id="GO:0030170">
    <property type="term" value="F:pyridoxal phosphate binding"/>
    <property type="evidence" value="ECO:0007669"/>
    <property type="project" value="TreeGrafter"/>
</dbReference>
<dbReference type="Pfam" id="PF01041">
    <property type="entry name" value="DegT_DnrJ_EryC1"/>
    <property type="match status" value="1"/>
</dbReference>
<gene>
    <name evidence="1" type="ORF">METZ01_LOCUS81824</name>
</gene>
<dbReference type="InterPro" id="IPR015422">
    <property type="entry name" value="PyrdxlP-dep_Trfase_small"/>
</dbReference>
<evidence type="ECO:0000313" key="1">
    <source>
        <dbReference type="EMBL" id="SVA28970.1"/>
    </source>
</evidence>
<dbReference type="Gene3D" id="3.40.640.10">
    <property type="entry name" value="Type I PLP-dependent aspartate aminotransferase-like (Major domain)"/>
    <property type="match status" value="1"/>
</dbReference>
<dbReference type="PANTHER" id="PTHR30244">
    <property type="entry name" value="TRANSAMINASE"/>
    <property type="match status" value="1"/>
</dbReference>
<dbReference type="GO" id="GO:0000271">
    <property type="term" value="P:polysaccharide biosynthetic process"/>
    <property type="evidence" value="ECO:0007669"/>
    <property type="project" value="TreeGrafter"/>
</dbReference>
<protein>
    <recommendedName>
        <fullName evidence="2">DegT/DnrJ/EryC1/StrS aminotransferase family protein</fullName>
    </recommendedName>
</protein>
<dbReference type="PANTHER" id="PTHR30244:SF34">
    <property type="entry name" value="DTDP-4-AMINO-4,6-DIDEOXYGALACTOSE TRANSAMINASE"/>
    <property type="match status" value="1"/>
</dbReference>
<sequence length="353" mass="39015">MLRQSLGFNHVVLMATGRQAIEVALSHLAKQPGEVIMPTFACGSMAHAVTAAGYVPVFADVNKDLTLSCRSTIENLTSKTVAVIVAHLSGKPAEDLEELIELCRTRGLVLIDDAAQAMGISHRGRQLGTFGDYGVLSFGLGKPTFSLGGGCLILKSHSEKLACQGLMDRNAPSDRGYLRTSAALVRFVSEYCWREHTLPVFLAARAFRKYLHLNPQEPRSGQISALEAELQTIQVARLQQILKNFRDNARQIIARLSGVLTAPQVGPETGYTKCLVQTKVHKSTTLSTHLLKQGIEIEWSYRPLDSFGAFAQYRRRDNSYAESIWRHLLAVPVHPNLETHDIDRIALALEQFQ</sequence>
<reference evidence="1" key="1">
    <citation type="submission" date="2018-05" db="EMBL/GenBank/DDBJ databases">
        <authorList>
            <person name="Lanie J.A."/>
            <person name="Ng W.-L."/>
            <person name="Kazmierczak K.M."/>
            <person name="Andrzejewski T.M."/>
            <person name="Davidsen T.M."/>
            <person name="Wayne K.J."/>
            <person name="Tettelin H."/>
            <person name="Glass J.I."/>
            <person name="Rusch D."/>
            <person name="Podicherti R."/>
            <person name="Tsui H.-C.T."/>
            <person name="Winkler M.E."/>
        </authorList>
    </citation>
    <scope>NUCLEOTIDE SEQUENCE</scope>
</reference>
<dbReference type="InterPro" id="IPR015421">
    <property type="entry name" value="PyrdxlP-dep_Trfase_major"/>
</dbReference>
<accession>A0A381ULH0</accession>
<dbReference type="AlphaFoldDB" id="A0A381ULH0"/>
<dbReference type="Gene3D" id="3.90.1150.10">
    <property type="entry name" value="Aspartate Aminotransferase, domain 1"/>
    <property type="match status" value="1"/>
</dbReference>
<dbReference type="SUPFAM" id="SSF53383">
    <property type="entry name" value="PLP-dependent transferases"/>
    <property type="match status" value="1"/>
</dbReference>
<organism evidence="1">
    <name type="scientific">marine metagenome</name>
    <dbReference type="NCBI Taxonomy" id="408172"/>
    <lineage>
        <taxon>unclassified sequences</taxon>
        <taxon>metagenomes</taxon>
        <taxon>ecological metagenomes</taxon>
    </lineage>
</organism>
<dbReference type="InterPro" id="IPR000653">
    <property type="entry name" value="DegT/StrS_aminotransferase"/>
</dbReference>
<dbReference type="GO" id="GO:0008483">
    <property type="term" value="F:transaminase activity"/>
    <property type="evidence" value="ECO:0007669"/>
    <property type="project" value="TreeGrafter"/>
</dbReference>
<evidence type="ECO:0008006" key="2">
    <source>
        <dbReference type="Google" id="ProtNLM"/>
    </source>
</evidence>